<dbReference type="eggNOG" id="ENOG502T6YX">
    <property type="taxonomic scope" value="Eukaryota"/>
</dbReference>
<feature type="region of interest" description="Disordered" evidence="1">
    <location>
        <begin position="54"/>
        <end position="118"/>
    </location>
</feature>
<feature type="compositionally biased region" description="Basic residues" evidence="1">
    <location>
        <begin position="192"/>
        <end position="243"/>
    </location>
</feature>
<feature type="signal peptide" evidence="2">
    <location>
        <begin position="1"/>
        <end position="19"/>
    </location>
</feature>
<evidence type="ECO:0000313" key="4">
    <source>
        <dbReference type="Proteomes" id="UP000008792"/>
    </source>
</evidence>
<proteinExistence type="predicted"/>
<feature type="region of interest" description="Disordered" evidence="1">
    <location>
        <begin position="187"/>
        <end position="243"/>
    </location>
</feature>
<keyword evidence="2" id="KW-0732">Signal</keyword>
<sequence length="243" mass="27925">MRFLGYALLLLTAAALANAAVGRSEDDEASPQRYRLFKRSAVAEGRTLSQLLSLKGGNCPPVTTTTTITPTPSTTTGTSTTTTTPSVTSSTPTTPPSSARGYNDDDDEPADEQDVDVDDDDYELDRLHADDDELAAYELNSLTRRGSSRPVPASNQLSDSTRLQAYELRRQTEQNKLLRQRIQFLRRQSAQTRRRAQRARKQQRRRNKNNRRRLSRRNRRNRRRANTRNRLARRRQRRNRRRN</sequence>
<gene>
    <name evidence="3" type="primary">Dvir\GJ25733</name>
    <name evidence="3" type="ORF">Dvir_GJ25733</name>
</gene>
<protein>
    <submittedName>
        <fullName evidence="3">Uncharacterized protein</fullName>
    </submittedName>
</protein>
<dbReference type="AlphaFoldDB" id="A0A0Q9WCX8"/>
<evidence type="ECO:0000313" key="3">
    <source>
        <dbReference type="EMBL" id="KRF78064.1"/>
    </source>
</evidence>
<name>A0A0Q9WCX8_DROVI</name>
<reference evidence="3 4" key="1">
    <citation type="journal article" date="2007" name="Nature">
        <title>Evolution of genes and genomes on the Drosophila phylogeny.</title>
        <authorList>
            <consortium name="Drosophila 12 Genomes Consortium"/>
            <person name="Clark A.G."/>
            <person name="Eisen M.B."/>
            <person name="Smith D.R."/>
            <person name="Bergman C.M."/>
            <person name="Oliver B."/>
            <person name="Markow T.A."/>
            <person name="Kaufman T.C."/>
            <person name="Kellis M."/>
            <person name="Gelbart W."/>
            <person name="Iyer V.N."/>
            <person name="Pollard D.A."/>
            <person name="Sackton T.B."/>
            <person name="Larracuente A.M."/>
            <person name="Singh N.D."/>
            <person name="Abad J.P."/>
            <person name="Abt D.N."/>
            <person name="Adryan B."/>
            <person name="Aguade M."/>
            <person name="Akashi H."/>
            <person name="Anderson W.W."/>
            <person name="Aquadro C.F."/>
            <person name="Ardell D.H."/>
            <person name="Arguello R."/>
            <person name="Artieri C.G."/>
            <person name="Barbash D.A."/>
            <person name="Barker D."/>
            <person name="Barsanti P."/>
            <person name="Batterham P."/>
            <person name="Batzoglou S."/>
            <person name="Begun D."/>
            <person name="Bhutkar A."/>
            <person name="Blanco E."/>
            <person name="Bosak S.A."/>
            <person name="Bradley R.K."/>
            <person name="Brand A.D."/>
            <person name="Brent M.R."/>
            <person name="Brooks A.N."/>
            <person name="Brown R.H."/>
            <person name="Butlin R.K."/>
            <person name="Caggese C."/>
            <person name="Calvi B.R."/>
            <person name="Bernardo de Carvalho A."/>
            <person name="Caspi A."/>
            <person name="Castrezana S."/>
            <person name="Celniker S.E."/>
            <person name="Chang J.L."/>
            <person name="Chapple C."/>
            <person name="Chatterji S."/>
            <person name="Chinwalla A."/>
            <person name="Civetta A."/>
            <person name="Clifton S.W."/>
            <person name="Comeron J.M."/>
            <person name="Costello J.C."/>
            <person name="Coyne J.A."/>
            <person name="Daub J."/>
            <person name="David R.G."/>
            <person name="Delcher A.L."/>
            <person name="Delehaunty K."/>
            <person name="Do C.B."/>
            <person name="Ebling H."/>
            <person name="Edwards K."/>
            <person name="Eickbush T."/>
            <person name="Evans J.D."/>
            <person name="Filipski A."/>
            <person name="Findeiss S."/>
            <person name="Freyhult E."/>
            <person name="Fulton L."/>
            <person name="Fulton R."/>
            <person name="Garcia A.C."/>
            <person name="Gardiner A."/>
            <person name="Garfield D.A."/>
            <person name="Garvin B.E."/>
            <person name="Gibson G."/>
            <person name="Gilbert D."/>
            <person name="Gnerre S."/>
            <person name="Godfrey J."/>
            <person name="Good R."/>
            <person name="Gotea V."/>
            <person name="Gravely B."/>
            <person name="Greenberg A.J."/>
            <person name="Griffiths-Jones S."/>
            <person name="Gross S."/>
            <person name="Guigo R."/>
            <person name="Gustafson E.A."/>
            <person name="Haerty W."/>
            <person name="Hahn M.W."/>
            <person name="Halligan D.L."/>
            <person name="Halpern A.L."/>
            <person name="Halter G.M."/>
            <person name="Han M.V."/>
            <person name="Heger A."/>
            <person name="Hillier L."/>
            <person name="Hinrichs A.S."/>
            <person name="Holmes I."/>
            <person name="Hoskins R.A."/>
            <person name="Hubisz M.J."/>
            <person name="Hultmark D."/>
            <person name="Huntley M.A."/>
            <person name="Jaffe D.B."/>
            <person name="Jagadeeshan S."/>
            <person name="Jeck W.R."/>
            <person name="Johnson J."/>
            <person name="Jones C.D."/>
            <person name="Jordan W.C."/>
            <person name="Karpen G.H."/>
            <person name="Kataoka E."/>
            <person name="Keightley P.D."/>
            <person name="Kheradpour P."/>
            <person name="Kirkness E.F."/>
            <person name="Koerich L.B."/>
            <person name="Kristiansen K."/>
            <person name="Kudrna D."/>
            <person name="Kulathinal R.J."/>
            <person name="Kumar S."/>
            <person name="Kwok R."/>
            <person name="Lander E."/>
            <person name="Langley C.H."/>
            <person name="Lapoint R."/>
            <person name="Lazzaro B.P."/>
            <person name="Lee S.J."/>
            <person name="Levesque L."/>
            <person name="Li R."/>
            <person name="Lin C.F."/>
            <person name="Lin M.F."/>
            <person name="Lindblad-Toh K."/>
            <person name="Llopart A."/>
            <person name="Long M."/>
            <person name="Low L."/>
            <person name="Lozovsky E."/>
            <person name="Lu J."/>
            <person name="Luo M."/>
            <person name="Machado C.A."/>
            <person name="Makalowski W."/>
            <person name="Marzo M."/>
            <person name="Matsuda M."/>
            <person name="Matzkin L."/>
            <person name="McAllister B."/>
            <person name="McBride C.S."/>
            <person name="McKernan B."/>
            <person name="McKernan K."/>
            <person name="Mendez-Lago M."/>
            <person name="Minx P."/>
            <person name="Mollenhauer M.U."/>
            <person name="Montooth K."/>
            <person name="Mount S.M."/>
            <person name="Mu X."/>
            <person name="Myers E."/>
            <person name="Negre B."/>
            <person name="Newfeld S."/>
            <person name="Nielsen R."/>
            <person name="Noor M.A."/>
            <person name="O'Grady P."/>
            <person name="Pachter L."/>
            <person name="Papaceit M."/>
            <person name="Parisi M.J."/>
            <person name="Parisi M."/>
            <person name="Parts L."/>
            <person name="Pedersen J.S."/>
            <person name="Pesole G."/>
            <person name="Phillippy A.M."/>
            <person name="Ponting C.P."/>
            <person name="Pop M."/>
            <person name="Porcelli D."/>
            <person name="Powell J.R."/>
            <person name="Prohaska S."/>
            <person name="Pruitt K."/>
            <person name="Puig M."/>
            <person name="Quesneville H."/>
            <person name="Ram K.R."/>
            <person name="Rand D."/>
            <person name="Rasmussen M.D."/>
            <person name="Reed L.K."/>
            <person name="Reenan R."/>
            <person name="Reily A."/>
            <person name="Remington K.A."/>
            <person name="Rieger T.T."/>
            <person name="Ritchie M.G."/>
            <person name="Robin C."/>
            <person name="Rogers Y.H."/>
            <person name="Rohde C."/>
            <person name="Rozas J."/>
            <person name="Rubenfield M.J."/>
            <person name="Ruiz A."/>
            <person name="Russo S."/>
            <person name="Salzberg S.L."/>
            <person name="Sanchez-Gracia A."/>
            <person name="Saranga D.J."/>
            <person name="Sato H."/>
            <person name="Schaeffer S.W."/>
            <person name="Schatz M.C."/>
            <person name="Schlenke T."/>
            <person name="Schwartz R."/>
            <person name="Segarra C."/>
            <person name="Singh R.S."/>
            <person name="Sirot L."/>
            <person name="Sirota M."/>
            <person name="Sisneros N.B."/>
            <person name="Smith C.D."/>
            <person name="Smith T.F."/>
            <person name="Spieth J."/>
            <person name="Stage D.E."/>
            <person name="Stark A."/>
            <person name="Stephan W."/>
            <person name="Strausberg R.L."/>
            <person name="Strempel S."/>
            <person name="Sturgill D."/>
            <person name="Sutton G."/>
            <person name="Sutton G.G."/>
            <person name="Tao W."/>
            <person name="Teichmann S."/>
            <person name="Tobari Y.N."/>
            <person name="Tomimura Y."/>
            <person name="Tsolas J.M."/>
            <person name="Valente V.L."/>
            <person name="Venter E."/>
            <person name="Venter J.C."/>
            <person name="Vicario S."/>
            <person name="Vieira F.G."/>
            <person name="Vilella A.J."/>
            <person name="Villasante A."/>
            <person name="Walenz B."/>
            <person name="Wang J."/>
            <person name="Wasserman M."/>
            <person name="Watts T."/>
            <person name="Wilson D."/>
            <person name="Wilson R.K."/>
            <person name="Wing R.A."/>
            <person name="Wolfner M.F."/>
            <person name="Wong A."/>
            <person name="Wong G.K."/>
            <person name="Wu C.I."/>
            <person name="Wu G."/>
            <person name="Yamamoto D."/>
            <person name="Yang H.P."/>
            <person name="Yang S.P."/>
            <person name="Yorke J.A."/>
            <person name="Yoshida K."/>
            <person name="Zdobnov E."/>
            <person name="Zhang P."/>
            <person name="Zhang Y."/>
            <person name="Zimin A.V."/>
            <person name="Baldwin J."/>
            <person name="Abdouelleil A."/>
            <person name="Abdulkadir J."/>
            <person name="Abebe A."/>
            <person name="Abera B."/>
            <person name="Abreu J."/>
            <person name="Acer S.C."/>
            <person name="Aftuck L."/>
            <person name="Alexander A."/>
            <person name="An P."/>
            <person name="Anderson E."/>
            <person name="Anderson S."/>
            <person name="Arachi H."/>
            <person name="Azer M."/>
            <person name="Bachantsang P."/>
            <person name="Barry A."/>
            <person name="Bayul T."/>
            <person name="Berlin A."/>
            <person name="Bessette D."/>
            <person name="Bloom T."/>
            <person name="Blye J."/>
            <person name="Boguslavskiy L."/>
            <person name="Bonnet C."/>
            <person name="Boukhgalter B."/>
            <person name="Bourzgui I."/>
            <person name="Brown A."/>
            <person name="Cahill P."/>
            <person name="Channer S."/>
            <person name="Cheshatsang Y."/>
            <person name="Chuda L."/>
            <person name="Citroen M."/>
            <person name="Collymore A."/>
            <person name="Cooke P."/>
            <person name="Costello M."/>
            <person name="D'Aco K."/>
            <person name="Daza R."/>
            <person name="De Haan G."/>
            <person name="DeGray S."/>
            <person name="DeMaso C."/>
            <person name="Dhargay N."/>
            <person name="Dooley K."/>
            <person name="Dooley E."/>
            <person name="Doricent M."/>
            <person name="Dorje P."/>
            <person name="Dorjee K."/>
            <person name="Dupes A."/>
            <person name="Elong R."/>
            <person name="Falk J."/>
            <person name="Farina A."/>
            <person name="Faro S."/>
            <person name="Ferguson D."/>
            <person name="Fisher S."/>
            <person name="Foley C.D."/>
            <person name="Franke A."/>
            <person name="Friedrich D."/>
            <person name="Gadbois L."/>
            <person name="Gearin G."/>
            <person name="Gearin C.R."/>
            <person name="Giannoukos G."/>
            <person name="Goode T."/>
            <person name="Graham J."/>
            <person name="Grandbois E."/>
            <person name="Grewal S."/>
            <person name="Gyaltsen K."/>
            <person name="Hafez N."/>
            <person name="Hagos B."/>
            <person name="Hall J."/>
            <person name="Henson C."/>
            <person name="Hollinger A."/>
            <person name="Honan T."/>
            <person name="Huard M.D."/>
            <person name="Hughes L."/>
            <person name="Hurhula B."/>
            <person name="Husby M.E."/>
            <person name="Kamat A."/>
            <person name="Kanga B."/>
            <person name="Kashin S."/>
            <person name="Khazanovich D."/>
            <person name="Kisner P."/>
            <person name="Lance K."/>
            <person name="Lara M."/>
            <person name="Lee W."/>
            <person name="Lennon N."/>
            <person name="Letendre F."/>
            <person name="LeVine R."/>
            <person name="Lipovsky A."/>
            <person name="Liu X."/>
            <person name="Liu J."/>
            <person name="Liu S."/>
            <person name="Lokyitsang T."/>
            <person name="Lokyitsang Y."/>
            <person name="Lubonja R."/>
            <person name="Lui A."/>
            <person name="MacDonald P."/>
            <person name="Magnisalis V."/>
            <person name="Maru K."/>
            <person name="Matthews C."/>
            <person name="McCusker W."/>
            <person name="McDonough S."/>
            <person name="Mehta T."/>
            <person name="Meldrim J."/>
            <person name="Meneus L."/>
            <person name="Mihai O."/>
            <person name="Mihalev A."/>
            <person name="Mihova T."/>
            <person name="Mittelman R."/>
            <person name="Mlenga V."/>
            <person name="Montmayeur A."/>
            <person name="Mulrain L."/>
            <person name="Navidi A."/>
            <person name="Naylor J."/>
            <person name="Negash T."/>
            <person name="Nguyen T."/>
            <person name="Nguyen N."/>
            <person name="Nicol R."/>
            <person name="Norbu C."/>
            <person name="Norbu N."/>
            <person name="Novod N."/>
            <person name="O'Neill B."/>
            <person name="Osman S."/>
            <person name="Markiewicz E."/>
            <person name="Oyono O.L."/>
            <person name="Patti C."/>
            <person name="Phunkhang P."/>
            <person name="Pierre F."/>
            <person name="Priest M."/>
            <person name="Raghuraman S."/>
            <person name="Rege F."/>
            <person name="Reyes R."/>
            <person name="Rise C."/>
            <person name="Rogov P."/>
            <person name="Ross K."/>
            <person name="Ryan E."/>
            <person name="Settipalli S."/>
            <person name="Shea T."/>
            <person name="Sherpa N."/>
            <person name="Shi L."/>
            <person name="Shih D."/>
            <person name="Sparrow T."/>
            <person name="Spaulding J."/>
            <person name="Stalker J."/>
            <person name="Stange-Thomann N."/>
            <person name="Stavropoulos S."/>
            <person name="Stone C."/>
            <person name="Strader C."/>
            <person name="Tesfaye S."/>
            <person name="Thomson T."/>
            <person name="Thoulutsang Y."/>
            <person name="Thoulutsang D."/>
            <person name="Topham K."/>
            <person name="Topping I."/>
            <person name="Tsamla T."/>
            <person name="Vassiliev H."/>
            <person name="Vo A."/>
            <person name="Wangchuk T."/>
            <person name="Wangdi T."/>
            <person name="Weiand M."/>
            <person name="Wilkinson J."/>
            <person name="Wilson A."/>
            <person name="Yadav S."/>
            <person name="Young G."/>
            <person name="Yu Q."/>
            <person name="Zembek L."/>
            <person name="Zhong D."/>
            <person name="Zimmer A."/>
            <person name="Zwirko Z."/>
            <person name="Jaffe D.B."/>
            <person name="Alvarez P."/>
            <person name="Brockman W."/>
            <person name="Butler J."/>
            <person name="Chin C."/>
            <person name="Gnerre S."/>
            <person name="Grabherr M."/>
            <person name="Kleber M."/>
            <person name="Mauceli E."/>
            <person name="MacCallum I."/>
        </authorList>
    </citation>
    <scope>NUCLEOTIDE SEQUENCE [LARGE SCALE GENOMIC DNA]</scope>
    <source>
        <strain evidence="4">Tucson 15010-1051.87</strain>
    </source>
</reference>
<feature type="compositionally biased region" description="Low complexity" evidence="1">
    <location>
        <begin position="60"/>
        <end position="98"/>
    </location>
</feature>
<evidence type="ECO:0000256" key="2">
    <source>
        <dbReference type="SAM" id="SignalP"/>
    </source>
</evidence>
<dbReference type="InParanoid" id="A0A0Q9WCX8"/>
<feature type="region of interest" description="Disordered" evidence="1">
    <location>
        <begin position="141"/>
        <end position="160"/>
    </location>
</feature>
<feature type="compositionally biased region" description="Acidic residues" evidence="1">
    <location>
        <begin position="104"/>
        <end position="118"/>
    </location>
</feature>
<keyword evidence="4" id="KW-1185">Reference proteome</keyword>
<evidence type="ECO:0000256" key="1">
    <source>
        <dbReference type="SAM" id="MobiDB-lite"/>
    </source>
</evidence>
<accession>A0A0Q9WCX8</accession>
<dbReference type="Proteomes" id="UP000008792">
    <property type="component" value="Unassembled WGS sequence"/>
</dbReference>
<feature type="chain" id="PRO_5006386658" evidence="2">
    <location>
        <begin position="20"/>
        <end position="243"/>
    </location>
</feature>
<dbReference type="EMBL" id="CH940660">
    <property type="protein sequence ID" value="KRF78064.1"/>
    <property type="molecule type" value="Genomic_DNA"/>
</dbReference>
<organism evidence="3 4">
    <name type="scientific">Drosophila virilis</name>
    <name type="common">Fruit fly</name>
    <dbReference type="NCBI Taxonomy" id="7244"/>
    <lineage>
        <taxon>Eukaryota</taxon>
        <taxon>Metazoa</taxon>
        <taxon>Ecdysozoa</taxon>
        <taxon>Arthropoda</taxon>
        <taxon>Hexapoda</taxon>
        <taxon>Insecta</taxon>
        <taxon>Pterygota</taxon>
        <taxon>Neoptera</taxon>
        <taxon>Endopterygota</taxon>
        <taxon>Diptera</taxon>
        <taxon>Brachycera</taxon>
        <taxon>Muscomorpha</taxon>
        <taxon>Ephydroidea</taxon>
        <taxon>Drosophilidae</taxon>
        <taxon>Drosophila</taxon>
    </lineage>
</organism>